<dbReference type="HOGENOM" id="CLU_003772_0_1_9"/>
<dbReference type="STRING" id="537013.CLOSTMETH_03003"/>
<dbReference type="Gene3D" id="1.20.1270.90">
    <property type="entry name" value="AF1782-like"/>
    <property type="match status" value="2"/>
</dbReference>
<comment type="caution">
    <text evidence="2">The sequence shown here is derived from an EMBL/GenBank/DDBJ whole genome shotgun (WGS) entry which is preliminary data.</text>
</comment>
<evidence type="ECO:0000313" key="3">
    <source>
        <dbReference type="Proteomes" id="UP000003340"/>
    </source>
</evidence>
<evidence type="ECO:0000313" key="2">
    <source>
        <dbReference type="EMBL" id="EEG29413.1"/>
    </source>
</evidence>
<feature type="signal peptide" evidence="1">
    <location>
        <begin position="1"/>
        <end position="29"/>
    </location>
</feature>
<dbReference type="PANTHER" id="PTHR36848:SF2">
    <property type="entry name" value="SECRETED PROTEIN"/>
    <property type="match status" value="1"/>
</dbReference>
<feature type="chain" id="PRO_5002895716" evidence="1">
    <location>
        <begin position="30"/>
        <end position="1316"/>
    </location>
</feature>
<reference evidence="2 3" key="2">
    <citation type="submission" date="2009-02" db="EMBL/GenBank/DDBJ databases">
        <title>Draft genome sequence of Clostridium methylpentosum (DSM 5476).</title>
        <authorList>
            <person name="Sudarsanam P."/>
            <person name="Ley R."/>
            <person name="Guruge J."/>
            <person name="Turnbaugh P.J."/>
            <person name="Mahowald M."/>
            <person name="Liep D."/>
            <person name="Gordon J."/>
        </authorList>
    </citation>
    <scope>NUCLEOTIDE SEQUENCE [LARGE SCALE GENOMIC DNA]</scope>
    <source>
        <strain evidence="2 3">DSM 5476</strain>
    </source>
</reference>
<accession>C0EGL0</accession>
<dbReference type="Pfam" id="PF07554">
    <property type="entry name" value="FIVAR"/>
    <property type="match status" value="3"/>
</dbReference>
<proteinExistence type="predicted"/>
<dbReference type="Pfam" id="PF17132">
    <property type="entry name" value="Glyco_hydro_106"/>
    <property type="match status" value="1"/>
</dbReference>
<name>C0EGL0_9FIRM</name>
<dbReference type="SUPFAM" id="SSF49785">
    <property type="entry name" value="Galactose-binding domain-like"/>
    <property type="match status" value="1"/>
</dbReference>
<dbReference type="InterPro" id="IPR008979">
    <property type="entry name" value="Galactose-bd-like_sf"/>
</dbReference>
<keyword evidence="3" id="KW-1185">Reference proteome</keyword>
<dbReference type="Proteomes" id="UP000003340">
    <property type="component" value="Unassembled WGS sequence"/>
</dbReference>
<dbReference type="eggNOG" id="COG1538">
    <property type="taxonomic scope" value="Bacteria"/>
</dbReference>
<organism evidence="2 3">
    <name type="scientific">[Clostridium] methylpentosum DSM 5476</name>
    <dbReference type="NCBI Taxonomy" id="537013"/>
    <lineage>
        <taxon>Bacteria</taxon>
        <taxon>Bacillati</taxon>
        <taxon>Bacillota</taxon>
        <taxon>Clostridia</taxon>
        <taxon>Eubacteriales</taxon>
        <taxon>Oscillospiraceae</taxon>
        <taxon>Oscillospiraceae incertae sedis</taxon>
    </lineage>
</organism>
<protein>
    <submittedName>
        <fullName evidence="2">Sortase B cell surface sorting signal</fullName>
    </submittedName>
</protein>
<keyword evidence="1" id="KW-0732">Signal</keyword>
<evidence type="ECO:0000256" key="1">
    <source>
        <dbReference type="SAM" id="SignalP"/>
    </source>
</evidence>
<sequence>MKKWLKRSIGCVLAVSVFATLLTGWPAQAAQEDPFLAMLHEQLDEPEMENSIEARWWLAEGTHTDQTLKEGVQSLFEAGYGAIEFVTLNETGVDHKRYAWGSEEWKHDSELIINEATKYGMGVSFTSGTNWGTANLPTITPDDEEAAQQISYASERLAAGESRTGELPLATITTDNVHKQTLINVMAYRVDTDAQPLPEEELDLSHIPEDAVERIMTSRMLTPSEIDVTYLDYDTCIPLTDLAQQDENGQWRLDWTAPQDGEYELMVFWMHGTGHYSEPSIGTNYSIDYISGKGADALIDYWNENLLTDELIKTIQENGRVQLYMDSLELTTYGEGGHYWSSDFLSEFQQRRGYDLTPYLPFIMRVSERSINYYYQTDVQEQQDILEKVRTDLYQTLTEMYSENTLGKIQSWLHSIGMTLRCENSYCQTFEITYPMQYIDSVETESFEFMDQLESFRAMSGGAHAYNKVLSSESGAQYARYSTSFDRLLNMMYTQFAAGISRTVTHGFSVAAGPESNFEWPGHQYNYALFSERAPYWRDSVDVNSHIARLQKILREGESRMDVAILRYDYELFSFQDNAFYDALSRHYGYYWTDLTLQDAGYTYDYFSPQVLEDDAYGFLNEDDTLGYAGYQAVILYQEALAYDSAQALLRLAQQGLPVVIVDGESVEYQWGQNFNFHEGAAKRTPFNDGLDDELASVMNQMKQLDNVKVVPSQADAYDALQEMGVRPRAEFAELNQKLLTVTREWEDARFLYVYNYKFDEPDAYSGDIVIDGAYIPYEYDTWTGNATQLGTYRIDEAGNTVVSVNLEPGEIAVFALNPNGEQQEYAVSTDANSIYHEDGTLRLSASESGTYTTTLSNGRIVSTEVVAPQNVPLSTWDLTVESWLPGDVTTRSEDRGLGYTTTEYEQLTKKENIDVGQTELKSWTDMEAVGGSVSGVGYYKTEFTLPDSWDQNNRAIFTVDSLGGATAQVYVNGIKADPVDITNVELDITDYVRPGQNQIEVQIATGLTNVLISLGKNTRSYGNIWTGPYDYGMIGQAQIITTSEVLLESSAADKSILTKVLAYAEQQYADPAFDNVIANVQATFAQALENARAVNRDSSASQEAVDSAWKSLMTEIHKLGFVRGDKTALGKLIELSDRFCDQIEQYTPGTANPFTAVLAEAKAVYEDGNAMQDDVAKAESELLEAMMNLRYKADKNVLESVLATASGIDSASYTEQSAAVFEAAYSEAKTVHDNEDATQAEVNETVDNLNEAIRGLVAINTKTDDSGDQAPTVEGEIVMTTGGRNAKTGDTASAAIALSVLLLAATGLVMNKKRG</sequence>
<gene>
    <name evidence="2" type="ORF">CLOSTMETH_03003</name>
</gene>
<reference evidence="2 3" key="1">
    <citation type="submission" date="2009-01" db="EMBL/GenBank/DDBJ databases">
        <authorList>
            <person name="Fulton L."/>
            <person name="Clifton S."/>
            <person name="Fulton B."/>
            <person name="Xu J."/>
            <person name="Minx P."/>
            <person name="Pepin K.H."/>
            <person name="Johnson M."/>
            <person name="Bhonagiri V."/>
            <person name="Nash W.E."/>
            <person name="Mardis E.R."/>
            <person name="Wilson R.K."/>
        </authorList>
    </citation>
    <scope>NUCLEOTIDE SEQUENCE [LARGE SCALE GENOMIC DNA]</scope>
    <source>
        <strain evidence="2 3">DSM 5476</strain>
    </source>
</reference>
<dbReference type="EMBL" id="ACEC01000103">
    <property type="protein sequence ID" value="EEG29413.1"/>
    <property type="molecule type" value="Genomic_DNA"/>
</dbReference>
<dbReference type="Gene3D" id="1.20.1270.70">
    <property type="entry name" value="Designed single chain three-helix bundle"/>
    <property type="match status" value="1"/>
</dbReference>
<dbReference type="PANTHER" id="PTHR36848">
    <property type="entry name" value="DNA-BINDING PROTEIN (PUTATIVE SECRETED PROTEIN)-RELATED"/>
    <property type="match status" value="1"/>
</dbReference>
<dbReference type="eggNOG" id="COG3250">
    <property type="taxonomic scope" value="Bacteria"/>
</dbReference>
<dbReference type="Gene3D" id="2.60.120.260">
    <property type="entry name" value="Galactose-binding domain-like"/>
    <property type="match status" value="1"/>
</dbReference>
<dbReference type="InterPro" id="IPR053161">
    <property type="entry name" value="Ulvan_degrading_GH"/>
</dbReference>